<keyword evidence="6" id="KW-0406">Ion transport</keyword>
<dbReference type="Pfam" id="PF01545">
    <property type="entry name" value="Cation_efflux"/>
    <property type="match status" value="1"/>
</dbReference>
<dbReference type="NCBIfam" id="TIGR01297">
    <property type="entry name" value="CDF"/>
    <property type="match status" value="1"/>
</dbReference>
<dbReference type="InterPro" id="IPR002524">
    <property type="entry name" value="Cation_efflux"/>
</dbReference>
<dbReference type="InterPro" id="IPR036837">
    <property type="entry name" value="Cation_efflux_CTD_sf"/>
</dbReference>
<gene>
    <name evidence="11" type="ORF">V8G54_020241</name>
</gene>
<dbReference type="SUPFAM" id="SSF161111">
    <property type="entry name" value="Cation efflux protein transmembrane domain-like"/>
    <property type="match status" value="1"/>
</dbReference>
<dbReference type="EMBL" id="CP144695">
    <property type="protein sequence ID" value="WVZ06895.1"/>
    <property type="molecule type" value="Genomic_DNA"/>
</dbReference>
<feature type="transmembrane region" description="Helical" evidence="8">
    <location>
        <begin position="223"/>
        <end position="244"/>
    </location>
</feature>
<keyword evidence="12" id="KW-1185">Reference proteome</keyword>
<evidence type="ECO:0000256" key="7">
    <source>
        <dbReference type="ARBA" id="ARBA00023136"/>
    </source>
</evidence>
<evidence type="ECO:0000256" key="6">
    <source>
        <dbReference type="ARBA" id="ARBA00023065"/>
    </source>
</evidence>
<evidence type="ECO:0000256" key="3">
    <source>
        <dbReference type="ARBA" id="ARBA00022448"/>
    </source>
</evidence>
<reference evidence="11 12" key="1">
    <citation type="journal article" date="2023" name="Life. Sci Alliance">
        <title>Evolutionary insights into 3D genome organization and epigenetic landscape of Vigna mungo.</title>
        <authorList>
            <person name="Junaid A."/>
            <person name="Singh B."/>
            <person name="Bhatia S."/>
        </authorList>
    </citation>
    <scope>NUCLEOTIDE SEQUENCE [LARGE SCALE GENOMIC DNA]</scope>
    <source>
        <strain evidence="11">Urdbean</strain>
    </source>
</reference>
<dbReference type="InterPro" id="IPR027469">
    <property type="entry name" value="Cation_efflux_TMD_sf"/>
</dbReference>
<feature type="domain" description="Cation efflux protein cytoplasmic" evidence="10">
    <location>
        <begin position="368"/>
        <end position="429"/>
    </location>
</feature>
<dbReference type="Gene3D" id="3.30.70.1350">
    <property type="entry name" value="Cation efflux protein, cytoplasmic domain"/>
    <property type="match status" value="1"/>
</dbReference>
<comment type="subcellular location">
    <subcellularLocation>
        <location evidence="1">Endomembrane system</location>
        <topology evidence="1">Multi-pass membrane protein</topology>
    </subcellularLocation>
</comment>
<evidence type="ECO:0000256" key="4">
    <source>
        <dbReference type="ARBA" id="ARBA00022692"/>
    </source>
</evidence>
<keyword evidence="3" id="KW-0813">Transport</keyword>
<feature type="transmembrane region" description="Helical" evidence="8">
    <location>
        <begin position="298"/>
        <end position="317"/>
    </location>
</feature>
<protein>
    <recommendedName>
        <fullName evidence="13">Cation efflux protein cytoplasmic domain-containing protein</fullName>
    </recommendedName>
</protein>
<evidence type="ECO:0000256" key="5">
    <source>
        <dbReference type="ARBA" id="ARBA00022989"/>
    </source>
</evidence>
<evidence type="ECO:0000259" key="9">
    <source>
        <dbReference type="Pfam" id="PF01545"/>
    </source>
</evidence>
<evidence type="ECO:0000256" key="8">
    <source>
        <dbReference type="SAM" id="Phobius"/>
    </source>
</evidence>
<dbReference type="GO" id="GO:0010486">
    <property type="term" value="F:manganese:proton antiporter activity"/>
    <property type="evidence" value="ECO:0007669"/>
    <property type="project" value="TreeGrafter"/>
</dbReference>
<proteinExistence type="inferred from homology"/>
<accession>A0AAQ3NDC4</accession>
<evidence type="ECO:0000313" key="12">
    <source>
        <dbReference type="Proteomes" id="UP001374535"/>
    </source>
</evidence>
<organism evidence="11 12">
    <name type="scientific">Vigna mungo</name>
    <name type="common">Black gram</name>
    <name type="synonym">Phaseolus mungo</name>
    <dbReference type="NCBI Taxonomy" id="3915"/>
    <lineage>
        <taxon>Eukaryota</taxon>
        <taxon>Viridiplantae</taxon>
        <taxon>Streptophyta</taxon>
        <taxon>Embryophyta</taxon>
        <taxon>Tracheophyta</taxon>
        <taxon>Spermatophyta</taxon>
        <taxon>Magnoliopsida</taxon>
        <taxon>eudicotyledons</taxon>
        <taxon>Gunneridae</taxon>
        <taxon>Pentapetalae</taxon>
        <taxon>rosids</taxon>
        <taxon>fabids</taxon>
        <taxon>Fabales</taxon>
        <taxon>Fabaceae</taxon>
        <taxon>Papilionoideae</taxon>
        <taxon>50 kb inversion clade</taxon>
        <taxon>NPAAA clade</taxon>
        <taxon>indigoferoid/millettioid clade</taxon>
        <taxon>Phaseoleae</taxon>
        <taxon>Vigna</taxon>
    </lineage>
</organism>
<keyword evidence="4 8" id="KW-0812">Transmembrane</keyword>
<dbReference type="PANTHER" id="PTHR43840:SF5">
    <property type="entry name" value="METAL TOLERANCE PROTEIN 11"/>
    <property type="match status" value="1"/>
</dbReference>
<dbReference type="GO" id="GO:0016020">
    <property type="term" value="C:membrane"/>
    <property type="evidence" value="ECO:0007669"/>
    <property type="project" value="InterPro"/>
</dbReference>
<dbReference type="Gene3D" id="1.20.1510.10">
    <property type="entry name" value="Cation efflux protein transmembrane domain"/>
    <property type="match status" value="1"/>
</dbReference>
<feature type="transmembrane region" description="Helical" evidence="8">
    <location>
        <begin position="178"/>
        <end position="202"/>
    </location>
</feature>
<dbReference type="InterPro" id="IPR058533">
    <property type="entry name" value="Cation_efflux_TM"/>
</dbReference>
<dbReference type="FunFam" id="1.20.1510.10:FF:000003">
    <property type="entry name" value="Metal tolerance protein 11"/>
    <property type="match status" value="1"/>
</dbReference>
<dbReference type="GO" id="GO:0012505">
    <property type="term" value="C:endomembrane system"/>
    <property type="evidence" value="ECO:0007669"/>
    <property type="project" value="UniProtKB-SubCell"/>
</dbReference>
<evidence type="ECO:0000259" key="10">
    <source>
        <dbReference type="Pfam" id="PF16916"/>
    </source>
</evidence>
<evidence type="ECO:0008006" key="13">
    <source>
        <dbReference type="Google" id="ProtNLM"/>
    </source>
</evidence>
<dbReference type="AlphaFoldDB" id="A0AAQ3NDC4"/>
<feature type="domain" description="Cation efflux protein transmembrane" evidence="9">
    <location>
        <begin position="157"/>
        <end position="349"/>
    </location>
</feature>
<sequence>MHSLLLSGCPKRRRLRFSGDREMVETAELHGEEQRSLLSDSNNGDRSWRLNFEGFQISSEHTEKQVKPSRGLYDCYGVLGIWKQASYSGCWKMDYRVLHLEALEGQEDNIAEYYQQQVEVLEGFTEMDALAERGFIPGMSKEERDKLARSETFAIRLSNVANMVLFVAKVYASIRSGSLAIIASTLDSLLDLLSGFILWFTAFSMQTPNPYQYPIGKKRMQPLGILVFASVMATLGLQIILESIRTLIYTDNAFNLTKEQERWVVGIMLSVTLVKFLLMIYCRTFTNEIIKAYAQDHFFDVITNVIGLIAALLANYVDDWMDPVGAIILALYTIRTWSMTVLENVNSLVGKSAAPEYLQKLTYLCWNHHEAVRHIDTVRAYTFGSHYFVEVDIVLPADMQLQEAHDIGESLQEKLELLPEIERAFVHLDYEYSHKPEHAQSHS</sequence>
<keyword evidence="7 8" id="KW-0472">Membrane</keyword>
<dbReference type="FunFam" id="3.30.70.1350:FF:000001">
    <property type="entry name" value="Metal tolerance protein 11"/>
    <property type="match status" value="1"/>
</dbReference>
<comment type="similarity">
    <text evidence="2">Belongs to the cation diffusion facilitator (CDF) transporter (TC 2.A.4) family. SLC30A subfamily.</text>
</comment>
<dbReference type="SUPFAM" id="SSF160240">
    <property type="entry name" value="Cation efflux protein cytoplasmic domain-like"/>
    <property type="match status" value="1"/>
</dbReference>
<feature type="transmembrane region" description="Helical" evidence="8">
    <location>
        <begin position="264"/>
        <end position="286"/>
    </location>
</feature>
<dbReference type="PANTHER" id="PTHR43840">
    <property type="entry name" value="MITOCHONDRIAL METAL TRANSPORTER 1-RELATED"/>
    <property type="match status" value="1"/>
</dbReference>
<keyword evidence="5 8" id="KW-1133">Transmembrane helix</keyword>
<name>A0AAQ3NDC4_VIGMU</name>
<dbReference type="InterPro" id="IPR050291">
    <property type="entry name" value="CDF_Transporter"/>
</dbReference>
<dbReference type="Pfam" id="PF16916">
    <property type="entry name" value="ZT_dimer"/>
    <property type="match status" value="1"/>
</dbReference>
<evidence type="ECO:0000256" key="2">
    <source>
        <dbReference type="ARBA" id="ARBA00008873"/>
    </source>
</evidence>
<dbReference type="Proteomes" id="UP001374535">
    <property type="component" value="Chromosome 6"/>
</dbReference>
<evidence type="ECO:0000256" key="1">
    <source>
        <dbReference type="ARBA" id="ARBA00004127"/>
    </source>
</evidence>
<evidence type="ECO:0000313" key="11">
    <source>
        <dbReference type="EMBL" id="WVZ06895.1"/>
    </source>
</evidence>
<dbReference type="InterPro" id="IPR027470">
    <property type="entry name" value="Cation_efflux_CTD"/>
</dbReference>